<proteinExistence type="predicted"/>
<dbReference type="PANTHER" id="PTHR18939:SF4">
    <property type="entry name" value="RIBOSOME-BINDING PROTEIN 1"/>
    <property type="match status" value="1"/>
</dbReference>
<feature type="compositionally biased region" description="Acidic residues" evidence="2">
    <location>
        <begin position="84"/>
        <end position="98"/>
    </location>
</feature>
<dbReference type="GeneID" id="112044298"/>
<dbReference type="Proteomes" id="UP001652582">
    <property type="component" value="Chromosome 21"/>
</dbReference>
<feature type="compositionally biased region" description="Low complexity" evidence="2">
    <location>
        <begin position="201"/>
        <end position="216"/>
    </location>
</feature>
<keyword evidence="3" id="KW-1185">Reference proteome</keyword>
<gene>
    <name evidence="4" type="primary">LOC112044298</name>
</gene>
<feature type="coiled-coil region" evidence="1">
    <location>
        <begin position="729"/>
        <end position="941"/>
    </location>
</feature>
<evidence type="ECO:0000313" key="3">
    <source>
        <dbReference type="Proteomes" id="UP001652582"/>
    </source>
</evidence>
<evidence type="ECO:0000313" key="4">
    <source>
        <dbReference type="RefSeq" id="XP_052744178.1"/>
    </source>
</evidence>
<name>A0ABM3LYN4_BICAN</name>
<evidence type="ECO:0000256" key="1">
    <source>
        <dbReference type="SAM" id="Coils"/>
    </source>
</evidence>
<sequence length="992" mass="110713">MELQALVVLGGVGLVGVAVLLLMGLFSSSGTSYEEAIAQQRRATSELLALADNKNKSKKTNKKANKKLAKKEKKEAAAVTGSEPESEAPAESGVEDESAPSKPHVEFSSTVLVEAPTDNPPNIAVKIRKRGKDPKIKPILINKEDPSCVSDPSAAATPCADVSNHFEEMHPKDEFELLQSSLEKVSEKKDDVAEKKEGKPPKQSKGAKAAQKQTSEPLKEESSSEKQIISEAPLEQRKGKKGEKKVVSEASEVEEVVPPLNAPQPSELTTDKLLRQALQPVAPTPSPPTKSKKKKADQDMLSLLGGEGSVAFGDLLRVVRAATLSRDEIQGLTDALLNKHHDPLPAHSEWTEGPNDPMQKLKKQLADKEKSLTDELEASKALKAKVQELRANLNAERAAASTARAELHTQQTRLQRLLEEHHALVLEKNTLMGQISESEAQVSRMDLLIQRLSESEVALRAELTACVVEAGQTRDDAVLAHQHNAELAQQLQEATLALAELEQQRQFAAHSDQRAQQELRQTQARLAGFNELQNDLQRMTARAQAAESNIEKLNEEIQKQKDELTKEVASLREQLAEREAELAELKQLKAAPAQNGLPANTINDEHKAAELAKVESTVESLRNELVSAQESISEQKNQVASLQEQLLQYRDKNNELRTKNWKVVEALQTAEKALATRVAPAMPARDALAEAVVKAQEQHFIEVANVLRAVCPTAAPNSSIGQEWLQAFAENLKQELSKKENEKQLVEKDFASKLLQKENERKQIEIEMQKKLQEKEQAVKELENKMQQQLKDKELACKTIESELQKKLQDELAAKKQSESELLNKLQEELNIKKKLESELQKKEVKEVTVQHTVVDDSRVKDLESQNVYLQRQVEKYKTIIDDTEDVLSRLQQKVSSEEDRWQKELASRQNDLETLRLRTVQQMQNKIDSLQAELQKSQTRNHSHSFADAERTAEENLMAGFANHDTEVHNGPLQVRLRTGQRQTLQDWASQ</sequence>
<feature type="coiled-coil region" evidence="1">
    <location>
        <begin position="484"/>
        <end position="659"/>
    </location>
</feature>
<accession>A0ABM3LYN4</accession>
<reference evidence="4" key="1">
    <citation type="submission" date="2025-08" db="UniProtKB">
        <authorList>
            <consortium name="RefSeq"/>
        </authorList>
    </citation>
    <scope>IDENTIFICATION</scope>
</reference>
<feature type="region of interest" description="Disordered" evidence="2">
    <location>
        <begin position="181"/>
        <end position="297"/>
    </location>
</feature>
<feature type="coiled-coil region" evidence="1">
    <location>
        <begin position="358"/>
        <end position="420"/>
    </location>
</feature>
<keyword evidence="1" id="KW-0175">Coiled coil</keyword>
<dbReference type="InterPro" id="IPR040248">
    <property type="entry name" value="RRBP1"/>
</dbReference>
<evidence type="ECO:0000256" key="2">
    <source>
        <dbReference type="SAM" id="MobiDB-lite"/>
    </source>
</evidence>
<feature type="compositionally biased region" description="Basic and acidic residues" evidence="2">
    <location>
        <begin position="184"/>
        <end position="200"/>
    </location>
</feature>
<protein>
    <submittedName>
        <fullName evidence="4">Ribosome-binding protein 1 isoform X1</fullName>
    </submittedName>
</protein>
<dbReference type="RefSeq" id="XP_052744178.1">
    <property type="nucleotide sequence ID" value="XM_052888218.1"/>
</dbReference>
<dbReference type="Gene3D" id="1.10.287.1490">
    <property type="match status" value="1"/>
</dbReference>
<feature type="region of interest" description="Disordered" evidence="2">
    <location>
        <begin position="49"/>
        <end position="164"/>
    </location>
</feature>
<organism evidence="3 4">
    <name type="scientific">Bicyclus anynana</name>
    <name type="common">Squinting bush brown butterfly</name>
    <dbReference type="NCBI Taxonomy" id="110368"/>
    <lineage>
        <taxon>Eukaryota</taxon>
        <taxon>Metazoa</taxon>
        <taxon>Ecdysozoa</taxon>
        <taxon>Arthropoda</taxon>
        <taxon>Hexapoda</taxon>
        <taxon>Insecta</taxon>
        <taxon>Pterygota</taxon>
        <taxon>Neoptera</taxon>
        <taxon>Endopterygota</taxon>
        <taxon>Lepidoptera</taxon>
        <taxon>Glossata</taxon>
        <taxon>Ditrysia</taxon>
        <taxon>Papilionoidea</taxon>
        <taxon>Nymphalidae</taxon>
        <taxon>Satyrinae</taxon>
        <taxon>Satyrini</taxon>
        <taxon>Mycalesina</taxon>
        <taxon>Bicyclus</taxon>
    </lineage>
</organism>
<feature type="compositionally biased region" description="Basic residues" evidence="2">
    <location>
        <begin position="56"/>
        <end position="71"/>
    </location>
</feature>
<dbReference type="PANTHER" id="PTHR18939">
    <property type="entry name" value="RIBOSOME BINDING PROTEIN-1"/>
    <property type="match status" value="1"/>
</dbReference>